<dbReference type="AlphaFoldDB" id="A0A8R1TQY6"/>
<name>A0A8R1TQY6_ONCVO</name>
<keyword evidence="2" id="KW-1185">Reference proteome</keyword>
<dbReference type="Proteomes" id="UP000024404">
    <property type="component" value="Unassembled WGS sequence"/>
</dbReference>
<sequence length="72" mass="8651">MNDYHQVTNQTIIRIRFRFRNDFLECDAANKWSIGHLPEGGLFTLPKVIKYFMARISVFKYFTERIPDHKSK</sequence>
<evidence type="ECO:0000313" key="2">
    <source>
        <dbReference type="Proteomes" id="UP000024404"/>
    </source>
</evidence>
<reference evidence="1" key="2">
    <citation type="submission" date="2022-06" db="UniProtKB">
        <authorList>
            <consortium name="EnsemblMetazoa"/>
        </authorList>
    </citation>
    <scope>IDENTIFICATION</scope>
</reference>
<dbReference type="EMBL" id="CMVM020000079">
    <property type="status" value="NOT_ANNOTATED_CDS"/>
    <property type="molecule type" value="Genomic_DNA"/>
</dbReference>
<evidence type="ECO:0000313" key="1">
    <source>
        <dbReference type="EnsemblMetazoa" id="OVOC3207.1"/>
    </source>
</evidence>
<accession>A0A8R1TQY6</accession>
<organism evidence="1 2">
    <name type="scientific">Onchocerca volvulus</name>
    <dbReference type="NCBI Taxonomy" id="6282"/>
    <lineage>
        <taxon>Eukaryota</taxon>
        <taxon>Metazoa</taxon>
        <taxon>Ecdysozoa</taxon>
        <taxon>Nematoda</taxon>
        <taxon>Chromadorea</taxon>
        <taxon>Rhabditida</taxon>
        <taxon>Spirurina</taxon>
        <taxon>Spiruromorpha</taxon>
        <taxon>Filarioidea</taxon>
        <taxon>Onchocercidae</taxon>
        <taxon>Onchocerca</taxon>
    </lineage>
</organism>
<reference evidence="2" key="1">
    <citation type="submission" date="2013-10" db="EMBL/GenBank/DDBJ databases">
        <title>Genome sequencing of Onchocerca volvulus.</title>
        <authorList>
            <person name="Cotton J."/>
            <person name="Tsai J."/>
            <person name="Stanley E."/>
            <person name="Tracey A."/>
            <person name="Holroyd N."/>
            <person name="Lustigman S."/>
            <person name="Berriman M."/>
        </authorList>
    </citation>
    <scope>NUCLEOTIDE SEQUENCE</scope>
</reference>
<dbReference type="EnsemblMetazoa" id="OVOC3207.1">
    <property type="protein sequence ID" value="OVOC3207.1"/>
    <property type="gene ID" value="WBGene00240016"/>
</dbReference>
<protein>
    <submittedName>
        <fullName evidence="1">Uncharacterized protein</fullName>
    </submittedName>
</protein>
<proteinExistence type="predicted"/>